<dbReference type="KEGG" id="fjo:Fjoh_0322"/>
<evidence type="ECO:0008006" key="3">
    <source>
        <dbReference type="Google" id="ProtNLM"/>
    </source>
</evidence>
<evidence type="ECO:0000313" key="2">
    <source>
        <dbReference type="Proteomes" id="UP000006694"/>
    </source>
</evidence>
<dbReference type="InterPro" id="IPR014985">
    <property type="entry name" value="WbqC"/>
</dbReference>
<dbReference type="RefSeq" id="WP_012022428.1">
    <property type="nucleotide sequence ID" value="NC_009441.1"/>
</dbReference>
<dbReference type="Pfam" id="PF08889">
    <property type="entry name" value="WbqC"/>
    <property type="match status" value="1"/>
</dbReference>
<accession>A5FN56</accession>
<reference evidence="1 2" key="1">
    <citation type="journal article" date="2009" name="Appl. Environ. Microbiol.">
        <title>Novel features of the polysaccharide-digesting gliding bacterium Flavobacterium johnsoniae as revealed by genome sequence analysis.</title>
        <authorList>
            <person name="McBride M.J."/>
            <person name="Xie G."/>
            <person name="Martens E.C."/>
            <person name="Lapidus A."/>
            <person name="Henrissat B."/>
            <person name="Rhodes R.G."/>
            <person name="Goltsman E."/>
            <person name="Wang W."/>
            <person name="Xu J."/>
            <person name="Hunnicutt D.W."/>
            <person name="Staroscik A.M."/>
            <person name="Hoover T.R."/>
            <person name="Cheng Y.Q."/>
            <person name="Stein J.L."/>
        </authorList>
    </citation>
    <scope>NUCLEOTIDE SEQUENCE [LARGE SCALE GENOMIC DNA]</scope>
    <source>
        <strain evidence="2">ATCC 17061 / DSM 2064 / JCM 8514 / BCRC 14874 / CCUG 350202 / NBRC 14942 / NCIMB 11054 / UW101</strain>
    </source>
</reference>
<dbReference type="AlphaFoldDB" id="A5FN56"/>
<gene>
    <name evidence="1" type="ordered locus">Fjoh_0322</name>
</gene>
<dbReference type="EMBL" id="CP000685">
    <property type="protein sequence ID" value="ABQ03358.1"/>
    <property type="molecule type" value="Genomic_DNA"/>
</dbReference>
<dbReference type="eggNOG" id="COG4122">
    <property type="taxonomic scope" value="Bacteria"/>
</dbReference>
<dbReference type="OrthoDB" id="3611744at2"/>
<name>A5FN56_FLAJ1</name>
<dbReference type="STRING" id="376686.Fjoh_0322"/>
<sequence>MKVAIMQPYFLPYIGYFKLIKEADTFVVYDDVNFIKKGWINRNNILVNEQQFLFTIPLQYVSQNKLINEIEIDENSEWKKGLLKTINHAYSKAPFFKEVYPLIKKIIEFQETNIAKFILYSLEQVCCFLEIKTNIIISSDIKKINILKGQEKIIDICQKLGATYYLNASGGKSLYDENQFLNGNIFLKFIEPPQITYPQFKNTFIPYLSIIDVLMFNSLESIQDFLK</sequence>
<keyword evidence="2" id="KW-1185">Reference proteome</keyword>
<evidence type="ECO:0000313" key="1">
    <source>
        <dbReference type="EMBL" id="ABQ03358.1"/>
    </source>
</evidence>
<dbReference type="HOGENOM" id="CLU_079350_0_0_10"/>
<proteinExistence type="predicted"/>
<dbReference type="GeneID" id="31763187"/>
<organism evidence="1 2">
    <name type="scientific">Flavobacterium johnsoniae (strain ATCC 17061 / DSM 2064 / JCM 8514 / BCRC 14874 / CCUG 350202 / NBRC 14942 / NCIMB 11054 / UW101)</name>
    <name type="common">Cytophaga johnsonae</name>
    <dbReference type="NCBI Taxonomy" id="376686"/>
    <lineage>
        <taxon>Bacteria</taxon>
        <taxon>Pseudomonadati</taxon>
        <taxon>Bacteroidota</taxon>
        <taxon>Flavobacteriia</taxon>
        <taxon>Flavobacteriales</taxon>
        <taxon>Flavobacteriaceae</taxon>
        <taxon>Flavobacterium</taxon>
    </lineage>
</organism>
<dbReference type="Proteomes" id="UP000006694">
    <property type="component" value="Chromosome"/>
</dbReference>
<protein>
    <recommendedName>
        <fullName evidence="3">WbqC-like protein family protein</fullName>
    </recommendedName>
</protein>